<dbReference type="HOGENOM" id="CLU_2755692_0_0_0"/>
<dbReference type="RefSeq" id="WP_015244032.1">
    <property type="nucleotide sequence ID" value="NC_019892.1"/>
</dbReference>
<sequence>MSRHSNLGLFSVIIFLVAGCGDDGPTVAADVPQVKITPEADLSRGRPKGMPKNITAGLKLDPVSGRPKQD</sequence>
<gene>
    <name evidence="2" type="ordered locus">Sinac_0408</name>
</gene>
<evidence type="ECO:0000313" key="2">
    <source>
        <dbReference type="EMBL" id="AGA24847.1"/>
    </source>
</evidence>
<proteinExistence type="predicted"/>
<dbReference type="AlphaFoldDB" id="L0D6G5"/>
<keyword evidence="3" id="KW-1185">Reference proteome</keyword>
<dbReference type="KEGG" id="saci:Sinac_0408"/>
<evidence type="ECO:0000256" key="1">
    <source>
        <dbReference type="SAM" id="MobiDB-lite"/>
    </source>
</evidence>
<accession>L0D6G5</accession>
<dbReference type="Proteomes" id="UP000010798">
    <property type="component" value="Chromosome"/>
</dbReference>
<feature type="region of interest" description="Disordered" evidence="1">
    <location>
        <begin position="39"/>
        <end position="70"/>
    </location>
</feature>
<dbReference type="PROSITE" id="PS51257">
    <property type="entry name" value="PROKAR_LIPOPROTEIN"/>
    <property type="match status" value="1"/>
</dbReference>
<name>L0D6G5_SINAD</name>
<dbReference type="EMBL" id="CP003364">
    <property type="protein sequence ID" value="AGA24847.1"/>
    <property type="molecule type" value="Genomic_DNA"/>
</dbReference>
<protein>
    <submittedName>
        <fullName evidence="2">Uncharacterized protein</fullName>
    </submittedName>
</protein>
<reference evidence="2 3" key="1">
    <citation type="submission" date="2012-02" db="EMBL/GenBank/DDBJ databases">
        <title>Complete sequence of chromosome of Singulisphaera acidiphila DSM 18658.</title>
        <authorList>
            <consortium name="US DOE Joint Genome Institute (JGI-PGF)"/>
            <person name="Lucas S."/>
            <person name="Copeland A."/>
            <person name="Lapidus A."/>
            <person name="Glavina del Rio T."/>
            <person name="Dalin E."/>
            <person name="Tice H."/>
            <person name="Bruce D."/>
            <person name="Goodwin L."/>
            <person name="Pitluck S."/>
            <person name="Peters L."/>
            <person name="Ovchinnikova G."/>
            <person name="Chertkov O."/>
            <person name="Kyrpides N."/>
            <person name="Mavromatis K."/>
            <person name="Ivanova N."/>
            <person name="Brettin T."/>
            <person name="Detter J.C."/>
            <person name="Han C."/>
            <person name="Larimer F."/>
            <person name="Land M."/>
            <person name="Hauser L."/>
            <person name="Markowitz V."/>
            <person name="Cheng J.-F."/>
            <person name="Hugenholtz P."/>
            <person name="Woyke T."/>
            <person name="Wu D."/>
            <person name="Tindall B."/>
            <person name="Pomrenke H."/>
            <person name="Brambilla E."/>
            <person name="Klenk H.-P."/>
            <person name="Eisen J.A."/>
        </authorList>
    </citation>
    <scope>NUCLEOTIDE SEQUENCE [LARGE SCALE GENOMIC DNA]</scope>
    <source>
        <strain evidence="3">ATCC BAA-1392 / DSM 18658 / VKM B-2454 / MOB10</strain>
    </source>
</reference>
<evidence type="ECO:0000313" key="3">
    <source>
        <dbReference type="Proteomes" id="UP000010798"/>
    </source>
</evidence>
<organism evidence="2 3">
    <name type="scientific">Singulisphaera acidiphila (strain ATCC BAA-1392 / DSM 18658 / VKM B-2454 / MOB10)</name>
    <dbReference type="NCBI Taxonomy" id="886293"/>
    <lineage>
        <taxon>Bacteria</taxon>
        <taxon>Pseudomonadati</taxon>
        <taxon>Planctomycetota</taxon>
        <taxon>Planctomycetia</taxon>
        <taxon>Isosphaerales</taxon>
        <taxon>Isosphaeraceae</taxon>
        <taxon>Singulisphaera</taxon>
    </lineage>
</organism>